<proteinExistence type="predicted"/>
<dbReference type="Proteomes" id="UP000188354">
    <property type="component" value="Chromosome LG19"/>
</dbReference>
<accession>A0A1J7GBM4</accession>
<evidence type="ECO:0000313" key="3">
    <source>
        <dbReference type="EMBL" id="OIV91801.1"/>
    </source>
</evidence>
<keyword evidence="1" id="KW-0175">Coiled coil</keyword>
<dbReference type="PANTHER" id="PTHR35992">
    <property type="entry name" value="CYTOMATRIX PROTEIN-LIKE PROTEIN"/>
    <property type="match status" value="1"/>
</dbReference>
<evidence type="ECO:0000256" key="1">
    <source>
        <dbReference type="SAM" id="Coils"/>
    </source>
</evidence>
<sequence>MPTRKTKPSSSERRNWDNVFNLLVQIVRKQQNQLQSLATQHKFLEDRFKMQHEAWASDIRSHNAQISMMNGFLMFEEKKRLVEAAKSDMVMGYKHKEASVLKWVLEQAEDELADFKACFGCLSSKSSNGEDQETVSKGSDKRKKGITGSESKSTWSDAEEEKCSKIIKDELRRLRAECEKISLEKSSEVQAVLAEKKFVWNQYNIMENDYTNKLRTKQAEVEKSSEKIKILVSSMEQLQSENNKKDSTIAQLESKVADMEVEKTRLKEEISGLSVELDYLRKSRNNRGTPVLNRCAEGTITSDSGVSKSGSRRSISLKKEISTPDALVPANLSEKRNKGLKRKESPAVPISETPKLFSSSFKVPKLKSSLRIR</sequence>
<dbReference type="OrthoDB" id="1921280at2759"/>
<feature type="compositionally biased region" description="Basic and acidic residues" evidence="2">
    <location>
        <begin position="333"/>
        <end position="345"/>
    </location>
</feature>
<dbReference type="Gramene" id="OIV91801">
    <property type="protein sequence ID" value="OIV91801"/>
    <property type="gene ID" value="TanjilG_14380"/>
</dbReference>
<feature type="coiled-coil region" evidence="1">
    <location>
        <begin position="221"/>
        <end position="276"/>
    </location>
</feature>
<dbReference type="KEGG" id="lang:109333688"/>
<dbReference type="STRING" id="3871.A0A1J7GBM4"/>
<gene>
    <name evidence="3" type="ORF">TanjilG_14380</name>
</gene>
<dbReference type="AlphaFoldDB" id="A0A1J7GBM4"/>
<name>A0A1J7GBM4_LUPAN</name>
<organism evidence="3 4">
    <name type="scientific">Lupinus angustifolius</name>
    <name type="common">Narrow-leaved blue lupine</name>
    <dbReference type="NCBI Taxonomy" id="3871"/>
    <lineage>
        <taxon>Eukaryota</taxon>
        <taxon>Viridiplantae</taxon>
        <taxon>Streptophyta</taxon>
        <taxon>Embryophyta</taxon>
        <taxon>Tracheophyta</taxon>
        <taxon>Spermatophyta</taxon>
        <taxon>Magnoliopsida</taxon>
        <taxon>eudicotyledons</taxon>
        <taxon>Gunneridae</taxon>
        <taxon>Pentapetalae</taxon>
        <taxon>rosids</taxon>
        <taxon>fabids</taxon>
        <taxon>Fabales</taxon>
        <taxon>Fabaceae</taxon>
        <taxon>Papilionoideae</taxon>
        <taxon>50 kb inversion clade</taxon>
        <taxon>genistoids sensu lato</taxon>
        <taxon>core genistoids</taxon>
        <taxon>Genisteae</taxon>
        <taxon>Lupinus</taxon>
    </lineage>
</organism>
<evidence type="ECO:0000256" key="2">
    <source>
        <dbReference type="SAM" id="MobiDB-lite"/>
    </source>
</evidence>
<keyword evidence="4" id="KW-1185">Reference proteome</keyword>
<feature type="region of interest" description="Disordered" evidence="2">
    <location>
        <begin position="328"/>
        <end position="347"/>
    </location>
</feature>
<reference evidence="3 4" key="1">
    <citation type="journal article" date="2017" name="Plant Biotechnol. J.">
        <title>A comprehensive draft genome sequence for lupin (Lupinus angustifolius), an emerging health food: insights into plant-microbe interactions and legume evolution.</title>
        <authorList>
            <person name="Hane J.K."/>
            <person name="Ming Y."/>
            <person name="Kamphuis L.G."/>
            <person name="Nelson M.N."/>
            <person name="Garg G."/>
            <person name="Atkins C.A."/>
            <person name="Bayer P.E."/>
            <person name="Bravo A."/>
            <person name="Bringans S."/>
            <person name="Cannon S."/>
            <person name="Edwards D."/>
            <person name="Foley R."/>
            <person name="Gao L.L."/>
            <person name="Harrison M.J."/>
            <person name="Huang W."/>
            <person name="Hurgobin B."/>
            <person name="Li S."/>
            <person name="Liu C.W."/>
            <person name="McGrath A."/>
            <person name="Morahan G."/>
            <person name="Murray J."/>
            <person name="Weller J."/>
            <person name="Jian J."/>
            <person name="Singh K.B."/>
        </authorList>
    </citation>
    <scope>NUCLEOTIDE SEQUENCE [LARGE SCALE GENOMIC DNA]</scope>
    <source>
        <strain evidence="4">cv. Tanjil</strain>
        <tissue evidence="3">Whole plant</tissue>
    </source>
</reference>
<dbReference type="PANTHER" id="PTHR35992:SF1">
    <property type="entry name" value="CYTOMATRIX PROTEIN-LIKE PROTEIN"/>
    <property type="match status" value="1"/>
</dbReference>
<evidence type="ECO:0000313" key="4">
    <source>
        <dbReference type="Proteomes" id="UP000188354"/>
    </source>
</evidence>
<feature type="region of interest" description="Disordered" evidence="2">
    <location>
        <begin position="126"/>
        <end position="154"/>
    </location>
</feature>
<dbReference type="OMA" id="KMQHERW"/>
<protein>
    <submittedName>
        <fullName evidence="3">Uncharacterized protein</fullName>
    </submittedName>
</protein>
<dbReference type="EMBL" id="CM007379">
    <property type="protein sequence ID" value="OIV91801.1"/>
    <property type="molecule type" value="Genomic_DNA"/>
</dbReference>